<dbReference type="OrthoDB" id="9811967at2"/>
<evidence type="ECO:0000256" key="6">
    <source>
        <dbReference type="ARBA" id="ARBA00022692"/>
    </source>
</evidence>
<evidence type="ECO:0000313" key="11">
    <source>
        <dbReference type="Proteomes" id="UP000043763"/>
    </source>
</evidence>
<feature type="transmembrane region" description="Helical" evidence="9">
    <location>
        <begin position="209"/>
        <end position="230"/>
    </location>
</feature>
<gene>
    <name evidence="10" type="ORF">BRSU_2118</name>
</gene>
<keyword evidence="6 9" id="KW-0812">Transmembrane</keyword>
<dbReference type="PANTHER" id="PTHR34308">
    <property type="entry name" value="COBALAMIN BIOSYNTHESIS PROTEIN CBIB"/>
    <property type="match status" value="1"/>
</dbReference>
<dbReference type="GO" id="GO:0048472">
    <property type="term" value="F:threonine-phosphate decarboxylase activity"/>
    <property type="evidence" value="ECO:0007669"/>
    <property type="project" value="InterPro"/>
</dbReference>
<dbReference type="RefSeq" id="WP_048595303.1">
    <property type="nucleotide sequence ID" value="NZ_CVLB01000002.1"/>
</dbReference>
<sequence length="325" mass="36676">MKILLILPISFLLNIFIKNIKFDPFVFVSRLHFIAEDLFRKKGNPENKILAYTIGILSSLILIAIGFLIPFFILMLLYKVHFILGLIVELALCYITLGIRKPLEISSYIHHSMIANDIKKAKSLLKENAEIDTEDIGEEQIIKNTIEYTIISIAEDYIYPAIFLLLGGAPLCIAYKVIYVLSESSSDTIYIDENKSDDVFGILNIKLCYILNIIPSFFTALICIIASIFFKYEYKNAFAVLKRDGKNNKARLESGIAGAMNIELGGEYIKDGEIYDRPLVGEYLEDLNPNHIEKANKLILTSAIFALAALIIIKLISMLISSIIF</sequence>
<feature type="transmembrane region" description="Helical" evidence="9">
    <location>
        <begin position="157"/>
        <end position="178"/>
    </location>
</feature>
<dbReference type="Proteomes" id="UP000043763">
    <property type="component" value="Unassembled WGS sequence"/>
</dbReference>
<dbReference type="PANTHER" id="PTHR34308:SF1">
    <property type="entry name" value="COBALAMIN BIOSYNTHESIS PROTEIN CBIB"/>
    <property type="match status" value="1"/>
</dbReference>
<evidence type="ECO:0000256" key="3">
    <source>
        <dbReference type="ARBA" id="ARBA00006263"/>
    </source>
</evidence>
<evidence type="ECO:0000313" key="10">
    <source>
        <dbReference type="EMBL" id="CRF34587.1"/>
    </source>
</evidence>
<comment type="similarity">
    <text evidence="3">Belongs to the CobD/CbiB family.</text>
</comment>
<evidence type="ECO:0000256" key="5">
    <source>
        <dbReference type="ARBA" id="ARBA00022573"/>
    </source>
</evidence>
<protein>
    <submittedName>
        <fullName evidence="10">Cobalamin biosynthesis protein CbiB</fullName>
    </submittedName>
</protein>
<evidence type="ECO:0000256" key="8">
    <source>
        <dbReference type="ARBA" id="ARBA00023136"/>
    </source>
</evidence>
<evidence type="ECO:0000256" key="1">
    <source>
        <dbReference type="ARBA" id="ARBA00004651"/>
    </source>
</evidence>
<comment type="subcellular location">
    <subcellularLocation>
        <location evidence="1">Cell membrane</location>
        <topology evidence="1">Multi-pass membrane protein</topology>
    </subcellularLocation>
</comment>
<evidence type="ECO:0000256" key="7">
    <source>
        <dbReference type="ARBA" id="ARBA00022989"/>
    </source>
</evidence>
<feature type="transmembrane region" description="Helical" evidence="9">
    <location>
        <begin position="298"/>
        <end position="324"/>
    </location>
</feature>
<feature type="transmembrane region" description="Helical" evidence="9">
    <location>
        <begin position="80"/>
        <end position="99"/>
    </location>
</feature>
<evidence type="ECO:0000256" key="9">
    <source>
        <dbReference type="SAM" id="Phobius"/>
    </source>
</evidence>
<keyword evidence="5" id="KW-0169">Cobalamin biosynthesis</keyword>
<dbReference type="GO" id="GO:0005886">
    <property type="term" value="C:plasma membrane"/>
    <property type="evidence" value="ECO:0007669"/>
    <property type="project" value="UniProtKB-SubCell"/>
</dbReference>
<dbReference type="UniPathway" id="UPA00148"/>
<name>A0A0G4K9S0_9SPIR</name>
<evidence type="ECO:0000256" key="2">
    <source>
        <dbReference type="ARBA" id="ARBA00004953"/>
    </source>
</evidence>
<reference evidence="11" key="1">
    <citation type="submission" date="2015-04" db="EMBL/GenBank/DDBJ databases">
        <authorList>
            <person name="Mushtaq Mamoona"/>
        </authorList>
    </citation>
    <scope>NUCLEOTIDE SEQUENCE [LARGE SCALE GENOMIC DNA]</scope>
    <source>
        <strain evidence="11">AN4859/03</strain>
    </source>
</reference>
<dbReference type="InterPro" id="IPR004485">
    <property type="entry name" value="Cobalamin_biosynth_CobD/CbiB"/>
</dbReference>
<accession>A0A0G4K9S0</accession>
<dbReference type="AlphaFoldDB" id="A0A0G4K9S0"/>
<keyword evidence="4" id="KW-1003">Cell membrane</keyword>
<dbReference type="Pfam" id="PF03186">
    <property type="entry name" value="CobD_Cbib"/>
    <property type="match status" value="1"/>
</dbReference>
<proteinExistence type="inferred from homology"/>
<keyword evidence="7 9" id="KW-1133">Transmembrane helix</keyword>
<keyword evidence="11" id="KW-1185">Reference proteome</keyword>
<organism evidence="10 11">
    <name type="scientific">Brachyspira suanatina</name>
    <dbReference type="NCBI Taxonomy" id="381802"/>
    <lineage>
        <taxon>Bacteria</taxon>
        <taxon>Pseudomonadati</taxon>
        <taxon>Spirochaetota</taxon>
        <taxon>Spirochaetia</taxon>
        <taxon>Brachyspirales</taxon>
        <taxon>Brachyspiraceae</taxon>
        <taxon>Brachyspira</taxon>
    </lineage>
</organism>
<dbReference type="GO" id="GO:0009236">
    <property type="term" value="P:cobalamin biosynthetic process"/>
    <property type="evidence" value="ECO:0007669"/>
    <property type="project" value="UniProtKB-UniPathway"/>
</dbReference>
<evidence type="ECO:0000256" key="4">
    <source>
        <dbReference type="ARBA" id="ARBA00022475"/>
    </source>
</evidence>
<feature type="transmembrane region" description="Helical" evidence="9">
    <location>
        <begin position="49"/>
        <end position="74"/>
    </location>
</feature>
<keyword evidence="8 9" id="KW-0472">Membrane</keyword>
<comment type="pathway">
    <text evidence="2">Cofactor biosynthesis; adenosylcobalamin biosynthesis.</text>
</comment>
<dbReference type="EMBL" id="CVLB01000002">
    <property type="protein sequence ID" value="CRF34587.1"/>
    <property type="molecule type" value="Genomic_DNA"/>
</dbReference>